<keyword evidence="1" id="KW-0001">2Fe-2S</keyword>
<dbReference type="PANTHER" id="PTHR21496:SF0">
    <property type="entry name" value="RIESKE DOMAIN-CONTAINING PROTEIN"/>
    <property type="match status" value="1"/>
</dbReference>
<gene>
    <name evidence="7" type="ORF">J2750_002114</name>
</gene>
<dbReference type="InterPro" id="IPR036922">
    <property type="entry name" value="Rieske_2Fe-2S_sf"/>
</dbReference>
<name>A0AA90ZA04_9EURY</name>
<comment type="cofactor">
    <cofactor evidence="5">
        <name>[2Fe-2S] cluster</name>
        <dbReference type="ChEBI" id="CHEBI:190135"/>
    </cofactor>
</comment>
<dbReference type="GO" id="GO:0046872">
    <property type="term" value="F:metal ion binding"/>
    <property type="evidence" value="ECO:0007669"/>
    <property type="project" value="UniProtKB-KW"/>
</dbReference>
<reference evidence="7 8" key="1">
    <citation type="submission" date="2023-07" db="EMBL/GenBank/DDBJ databases">
        <title>Genomic Encyclopedia of Type Strains, Phase IV (KMG-IV): sequencing the most valuable type-strain genomes for metagenomic binning, comparative biology and taxonomic classification.</title>
        <authorList>
            <person name="Goeker M."/>
        </authorList>
    </citation>
    <scope>NUCLEOTIDE SEQUENCE [LARGE SCALE GENOMIC DNA]</scope>
    <source>
        <strain evidence="7 8">DSM 17273</strain>
    </source>
</reference>
<dbReference type="PROSITE" id="PS51296">
    <property type="entry name" value="RIESKE"/>
    <property type="match status" value="1"/>
</dbReference>
<dbReference type="SUPFAM" id="SSF50022">
    <property type="entry name" value="ISP domain"/>
    <property type="match status" value="1"/>
</dbReference>
<comment type="caution">
    <text evidence="7">The sequence shown here is derived from an EMBL/GenBank/DDBJ whole genome shotgun (WGS) entry which is preliminary data.</text>
</comment>
<dbReference type="GO" id="GO:0051537">
    <property type="term" value="F:2 iron, 2 sulfur cluster binding"/>
    <property type="evidence" value="ECO:0007669"/>
    <property type="project" value="UniProtKB-KW"/>
</dbReference>
<dbReference type="Proteomes" id="UP001185015">
    <property type="component" value="Unassembled WGS sequence"/>
</dbReference>
<evidence type="ECO:0000256" key="2">
    <source>
        <dbReference type="ARBA" id="ARBA00022723"/>
    </source>
</evidence>
<dbReference type="PANTHER" id="PTHR21496">
    <property type="entry name" value="FERREDOXIN-RELATED"/>
    <property type="match status" value="1"/>
</dbReference>
<feature type="domain" description="Rieske" evidence="6">
    <location>
        <begin position="4"/>
        <end position="109"/>
    </location>
</feature>
<accession>A0AA90ZA04</accession>
<dbReference type="AlphaFoldDB" id="A0AA90ZA04"/>
<dbReference type="InterPro" id="IPR017941">
    <property type="entry name" value="Rieske_2Fe-2S"/>
</dbReference>
<evidence type="ECO:0000259" key="6">
    <source>
        <dbReference type="PROSITE" id="PS51296"/>
    </source>
</evidence>
<keyword evidence="3" id="KW-0408">Iron</keyword>
<keyword evidence="4" id="KW-0411">Iron-sulfur</keyword>
<sequence length="111" mass="12103">MTGYAKLCSSDDVPDGEMRSFDPGDNKILVVNLGGKFYAIDAICNHMGGKLVDGKLKDNIVICPRHKCEYDVTSGKIKKKAGFFVQAFSGKCNDQKSYATKVEGGKVYVDI</sequence>
<dbReference type="Gene3D" id="2.102.10.10">
    <property type="entry name" value="Rieske [2Fe-2S] iron-sulphur domain"/>
    <property type="match status" value="1"/>
</dbReference>
<keyword evidence="8" id="KW-1185">Reference proteome</keyword>
<dbReference type="RefSeq" id="WP_270095372.1">
    <property type="nucleotide sequence ID" value="NZ_JAQFFK010000001.1"/>
</dbReference>
<evidence type="ECO:0000256" key="3">
    <source>
        <dbReference type="ARBA" id="ARBA00023004"/>
    </source>
</evidence>
<dbReference type="EMBL" id="JAVDQI010000010">
    <property type="protein sequence ID" value="MDR6223641.1"/>
    <property type="molecule type" value="Genomic_DNA"/>
</dbReference>
<keyword evidence="2" id="KW-0479">Metal-binding</keyword>
<dbReference type="Pfam" id="PF00355">
    <property type="entry name" value="Rieske"/>
    <property type="match status" value="1"/>
</dbReference>
<protein>
    <submittedName>
        <fullName evidence="7">Nitrite reductase/ring-hydroxylating ferredoxin subunit</fullName>
    </submittedName>
</protein>
<evidence type="ECO:0000256" key="5">
    <source>
        <dbReference type="ARBA" id="ARBA00034078"/>
    </source>
</evidence>
<evidence type="ECO:0000256" key="4">
    <source>
        <dbReference type="ARBA" id="ARBA00023014"/>
    </source>
</evidence>
<evidence type="ECO:0000256" key="1">
    <source>
        <dbReference type="ARBA" id="ARBA00022714"/>
    </source>
</evidence>
<organism evidence="7 8">
    <name type="scientific">Methanococcoides alaskense</name>
    <dbReference type="NCBI Taxonomy" id="325778"/>
    <lineage>
        <taxon>Archaea</taxon>
        <taxon>Methanobacteriati</taxon>
        <taxon>Methanobacteriota</taxon>
        <taxon>Stenosarchaea group</taxon>
        <taxon>Methanomicrobia</taxon>
        <taxon>Methanosarcinales</taxon>
        <taxon>Methanosarcinaceae</taxon>
        <taxon>Methanococcoides</taxon>
    </lineage>
</organism>
<evidence type="ECO:0000313" key="8">
    <source>
        <dbReference type="Proteomes" id="UP001185015"/>
    </source>
</evidence>
<proteinExistence type="predicted"/>
<evidence type="ECO:0000313" key="7">
    <source>
        <dbReference type="EMBL" id="MDR6223641.1"/>
    </source>
</evidence>